<dbReference type="PANTHER" id="PTHR23502">
    <property type="entry name" value="MAJOR FACILITATOR SUPERFAMILY"/>
    <property type="match status" value="1"/>
</dbReference>
<evidence type="ECO:0000256" key="2">
    <source>
        <dbReference type="ARBA" id="ARBA00022448"/>
    </source>
</evidence>
<evidence type="ECO:0000256" key="5">
    <source>
        <dbReference type="ARBA" id="ARBA00022989"/>
    </source>
</evidence>
<dbReference type="Pfam" id="PF07690">
    <property type="entry name" value="MFS_1"/>
    <property type="match status" value="1"/>
</dbReference>
<sequence>MSVAGRDKENDNIEPPALPSKISHWRMLIDQGVVTSDIVNHPYSGSGTKDDPYIVGWIPDDPRNPMQLNRALKWAFTVMCSFATFGVSLASSAYAGGIDEVISSFNVSQEVATLGVTVFVLGFAIGPLFWGPLSELYGRQVVFLVSYLGLAVFTAAATGSKNIWTLIILRFFAGSFGSSPFTNAGGIIADVFSAEDRGLAISLYTGAPFIGPTLGPVIGGFLGENAGWVWVQGFLATFAGVIWAVEGLVIPETYGPVLLRKRAARLSKITGKFYISKIDHERPKVTNKEAFSTALGRPWVLLFAEPIVLFLSIYMAIVYGTLYLMFGAFPIVYQEQRGWSQGVASLPFLSVLTGMMLALVYNIWDNQRYKRIHAKCQGFVPPEERLPPSMIGGFAVPIGLFWFAWTNQASSHWIISVIAAAPFGFGMVLVFLSIMSYLIDSYTIFAASALAANSIIRSCFGAVFPLFTTYMYHNLGIHWASCVPAFLALACVPFPFFLYRYGPAIRRRCKFAAEADNFMKMLQKGAFTTAPAGKVAPESNVGRDRPEDEEGYTLEDHPSHGANSVSLDDRGRISSESLSLAPVVTYEGNPYDIDRVNTRSSAITNKSKSRSIKTRHKK</sequence>
<evidence type="ECO:0000256" key="8">
    <source>
        <dbReference type="SAM" id="MobiDB-lite"/>
    </source>
</evidence>
<feature type="transmembrane region" description="Helical" evidence="9">
    <location>
        <begin position="201"/>
        <end position="222"/>
    </location>
</feature>
<feature type="transmembrane region" description="Helical" evidence="9">
    <location>
        <begin position="228"/>
        <end position="250"/>
    </location>
</feature>
<proteinExistence type="inferred from homology"/>
<feature type="domain" description="Major facilitator superfamily (MFS) profile" evidence="10">
    <location>
        <begin position="76"/>
        <end position="508"/>
    </location>
</feature>
<organism evidence="11 12">
    <name type="scientific">Talaromyces islandicus</name>
    <name type="common">Penicillium islandicum</name>
    <dbReference type="NCBI Taxonomy" id="28573"/>
    <lineage>
        <taxon>Eukaryota</taxon>
        <taxon>Fungi</taxon>
        <taxon>Dikarya</taxon>
        <taxon>Ascomycota</taxon>
        <taxon>Pezizomycotina</taxon>
        <taxon>Eurotiomycetes</taxon>
        <taxon>Eurotiomycetidae</taxon>
        <taxon>Eurotiales</taxon>
        <taxon>Trichocomaceae</taxon>
        <taxon>Talaromyces</taxon>
        <taxon>Talaromyces sect. Islandici</taxon>
    </lineage>
</organism>
<evidence type="ECO:0000256" key="4">
    <source>
        <dbReference type="ARBA" id="ARBA00022692"/>
    </source>
</evidence>
<evidence type="ECO:0000313" key="12">
    <source>
        <dbReference type="Proteomes" id="UP000054383"/>
    </source>
</evidence>
<dbReference type="Gene3D" id="1.20.1250.20">
    <property type="entry name" value="MFS general substrate transporter like domains"/>
    <property type="match status" value="1"/>
</dbReference>
<evidence type="ECO:0000256" key="9">
    <source>
        <dbReference type="SAM" id="Phobius"/>
    </source>
</evidence>
<dbReference type="FunFam" id="1.20.1250.20:FF:000266">
    <property type="entry name" value="MFS multidrug transporter, putative"/>
    <property type="match status" value="1"/>
</dbReference>
<evidence type="ECO:0000313" key="11">
    <source>
        <dbReference type="EMBL" id="CRG84983.1"/>
    </source>
</evidence>
<dbReference type="SUPFAM" id="SSF103473">
    <property type="entry name" value="MFS general substrate transporter"/>
    <property type="match status" value="1"/>
</dbReference>
<feature type="transmembrane region" description="Helical" evidence="9">
    <location>
        <begin position="307"/>
        <end position="333"/>
    </location>
</feature>
<evidence type="ECO:0000256" key="6">
    <source>
        <dbReference type="ARBA" id="ARBA00023136"/>
    </source>
</evidence>
<keyword evidence="6 9" id="KW-0472">Membrane</keyword>
<dbReference type="InterPro" id="IPR036259">
    <property type="entry name" value="MFS_trans_sf"/>
</dbReference>
<name>A0A0U1LRB5_TALIS</name>
<dbReference type="OrthoDB" id="446368at2759"/>
<feature type="transmembrane region" description="Helical" evidence="9">
    <location>
        <begin position="111"/>
        <end position="129"/>
    </location>
</feature>
<keyword evidence="5 9" id="KW-1133">Transmembrane helix</keyword>
<dbReference type="PROSITE" id="PS50850">
    <property type="entry name" value="MFS"/>
    <property type="match status" value="1"/>
</dbReference>
<keyword evidence="12" id="KW-1185">Reference proteome</keyword>
<dbReference type="CDD" id="cd17323">
    <property type="entry name" value="MFS_Tpo1_MDR_like"/>
    <property type="match status" value="1"/>
</dbReference>
<dbReference type="InterPro" id="IPR011701">
    <property type="entry name" value="MFS"/>
</dbReference>
<feature type="transmembrane region" description="Helical" evidence="9">
    <location>
        <begin position="385"/>
        <end position="405"/>
    </location>
</feature>
<feature type="transmembrane region" description="Helical" evidence="9">
    <location>
        <begin position="411"/>
        <end position="432"/>
    </location>
</feature>
<evidence type="ECO:0000256" key="1">
    <source>
        <dbReference type="ARBA" id="ARBA00004651"/>
    </source>
</evidence>
<feature type="compositionally biased region" description="Basic residues" evidence="8">
    <location>
        <begin position="607"/>
        <end position="618"/>
    </location>
</feature>
<dbReference type="GO" id="GO:0005886">
    <property type="term" value="C:plasma membrane"/>
    <property type="evidence" value="ECO:0007669"/>
    <property type="project" value="UniProtKB-SubCell"/>
</dbReference>
<dbReference type="InterPro" id="IPR020846">
    <property type="entry name" value="MFS_dom"/>
</dbReference>
<dbReference type="OMA" id="WILLFAE"/>
<feature type="transmembrane region" description="Helical" evidence="9">
    <location>
        <begin position="476"/>
        <end position="498"/>
    </location>
</feature>
<evidence type="ECO:0000259" key="10">
    <source>
        <dbReference type="PROSITE" id="PS50850"/>
    </source>
</evidence>
<evidence type="ECO:0000256" key="3">
    <source>
        <dbReference type="ARBA" id="ARBA00022475"/>
    </source>
</evidence>
<feature type="transmembrane region" description="Helical" evidence="9">
    <location>
        <begin position="71"/>
        <end position="91"/>
    </location>
</feature>
<dbReference type="EMBL" id="CVMT01000002">
    <property type="protein sequence ID" value="CRG84983.1"/>
    <property type="molecule type" value="Genomic_DNA"/>
</dbReference>
<protein>
    <submittedName>
        <fullName evidence="11">Polyamine transporter 1</fullName>
    </submittedName>
</protein>
<dbReference type="GO" id="GO:0022857">
    <property type="term" value="F:transmembrane transporter activity"/>
    <property type="evidence" value="ECO:0007669"/>
    <property type="project" value="InterPro"/>
</dbReference>
<dbReference type="PANTHER" id="PTHR23502:SF186">
    <property type="entry name" value="MAJOR FACILITATOR SUPERFAMILY (MFS) PROFILE DOMAIN-CONTAINING PROTEIN"/>
    <property type="match status" value="1"/>
</dbReference>
<accession>A0A0U1LRB5</accession>
<keyword evidence="2" id="KW-0813">Transport</keyword>
<feature type="transmembrane region" description="Helical" evidence="9">
    <location>
        <begin position="444"/>
        <end position="464"/>
    </location>
</feature>
<dbReference type="STRING" id="28573.A0A0U1LRB5"/>
<dbReference type="Proteomes" id="UP000054383">
    <property type="component" value="Unassembled WGS sequence"/>
</dbReference>
<feature type="region of interest" description="Disordered" evidence="8">
    <location>
        <begin position="590"/>
        <end position="618"/>
    </location>
</feature>
<keyword evidence="4 9" id="KW-0812">Transmembrane</keyword>
<gene>
    <name evidence="11" type="ORF">PISL3812_02142</name>
</gene>
<reference evidence="11 12" key="1">
    <citation type="submission" date="2015-04" db="EMBL/GenBank/DDBJ databases">
        <authorList>
            <person name="Syromyatnikov M.Y."/>
            <person name="Popov V.N."/>
        </authorList>
    </citation>
    <scope>NUCLEOTIDE SEQUENCE [LARGE SCALE GENOMIC DNA]</scope>
    <source>
        <strain evidence="11">WF-38-12</strain>
    </source>
</reference>
<comment type="subcellular location">
    <subcellularLocation>
        <location evidence="1">Cell membrane</location>
        <topology evidence="1">Multi-pass membrane protein</topology>
    </subcellularLocation>
</comment>
<feature type="transmembrane region" description="Helical" evidence="9">
    <location>
        <begin position="345"/>
        <end position="364"/>
    </location>
</feature>
<feature type="transmembrane region" description="Helical" evidence="9">
    <location>
        <begin position="163"/>
        <end position="189"/>
    </location>
</feature>
<keyword evidence="3" id="KW-1003">Cell membrane</keyword>
<comment type="similarity">
    <text evidence="7">Belongs to the major facilitator superfamily. DHA1 family. Polyamines/proton antiporter (TC 2.A.1.2.16) subfamily.</text>
</comment>
<feature type="region of interest" description="Disordered" evidence="8">
    <location>
        <begin position="532"/>
        <end position="569"/>
    </location>
</feature>
<dbReference type="AlphaFoldDB" id="A0A0U1LRB5"/>
<feature type="transmembrane region" description="Helical" evidence="9">
    <location>
        <begin position="141"/>
        <end position="157"/>
    </location>
</feature>
<evidence type="ECO:0000256" key="7">
    <source>
        <dbReference type="ARBA" id="ARBA00038459"/>
    </source>
</evidence>